<dbReference type="InterPro" id="IPR001110">
    <property type="entry name" value="UPF0012_CS"/>
</dbReference>
<evidence type="ECO:0000313" key="2">
    <source>
        <dbReference type="EMBL" id="CAB4918866.1"/>
    </source>
</evidence>
<dbReference type="EMBL" id="CAFBNB010000012">
    <property type="protein sequence ID" value="CAB4918866.1"/>
    <property type="molecule type" value="Genomic_DNA"/>
</dbReference>
<name>A0A6J7HJY9_9ZZZZ</name>
<dbReference type="PANTHER" id="PTHR23088:SF27">
    <property type="entry name" value="DEAMINATED GLUTATHIONE AMIDASE"/>
    <property type="match status" value="1"/>
</dbReference>
<proteinExistence type="predicted"/>
<dbReference type="Pfam" id="PF00795">
    <property type="entry name" value="CN_hydrolase"/>
    <property type="match status" value="1"/>
</dbReference>
<protein>
    <submittedName>
        <fullName evidence="2">Unannotated protein</fullName>
    </submittedName>
</protein>
<dbReference type="Gene3D" id="3.60.110.10">
    <property type="entry name" value="Carbon-nitrogen hydrolase"/>
    <property type="match status" value="1"/>
</dbReference>
<sequence length="134" mass="14150">MSGGEELVVIDTPLGPTGLATCYDLRFPELFRALTAGGATAFIVTSGWPTLRIAHWDTLTAARAIENQAWMIACNEVGAQPGISLGGHSVVIDPLGAVVERAGEAEEILYAEVDPGASTAWREQFPALADIRIS</sequence>
<dbReference type="PANTHER" id="PTHR23088">
    <property type="entry name" value="NITRILASE-RELATED"/>
    <property type="match status" value="1"/>
</dbReference>
<accession>A0A6J7HJY9</accession>
<reference evidence="2" key="1">
    <citation type="submission" date="2020-05" db="EMBL/GenBank/DDBJ databases">
        <authorList>
            <person name="Chiriac C."/>
            <person name="Salcher M."/>
            <person name="Ghai R."/>
            <person name="Kavagutti S V."/>
        </authorList>
    </citation>
    <scope>NUCLEOTIDE SEQUENCE</scope>
</reference>
<dbReference type="InterPro" id="IPR003010">
    <property type="entry name" value="C-N_Hydrolase"/>
</dbReference>
<organism evidence="2">
    <name type="scientific">freshwater metagenome</name>
    <dbReference type="NCBI Taxonomy" id="449393"/>
    <lineage>
        <taxon>unclassified sequences</taxon>
        <taxon>metagenomes</taxon>
        <taxon>ecological metagenomes</taxon>
    </lineage>
</organism>
<dbReference type="AlphaFoldDB" id="A0A6J7HJY9"/>
<feature type="domain" description="CN hydrolase" evidence="1">
    <location>
        <begin position="1"/>
        <end position="115"/>
    </location>
</feature>
<evidence type="ECO:0000259" key="1">
    <source>
        <dbReference type="PROSITE" id="PS50263"/>
    </source>
</evidence>
<dbReference type="PROSITE" id="PS01227">
    <property type="entry name" value="UPF0012"/>
    <property type="match status" value="1"/>
</dbReference>
<dbReference type="InterPro" id="IPR036526">
    <property type="entry name" value="C-N_Hydrolase_sf"/>
</dbReference>
<gene>
    <name evidence="2" type="ORF">UFOPK3720_00115</name>
</gene>
<dbReference type="PROSITE" id="PS50263">
    <property type="entry name" value="CN_HYDROLASE"/>
    <property type="match status" value="1"/>
</dbReference>
<dbReference type="SUPFAM" id="SSF56317">
    <property type="entry name" value="Carbon-nitrogen hydrolase"/>
    <property type="match status" value="1"/>
</dbReference>